<gene>
    <name evidence="1" type="ORF">RPERSI_LOCUS28411</name>
</gene>
<dbReference type="EMBL" id="CAJVQC010103371">
    <property type="protein sequence ID" value="CAG8832310.1"/>
    <property type="molecule type" value="Genomic_DNA"/>
</dbReference>
<dbReference type="Proteomes" id="UP000789920">
    <property type="component" value="Unassembled WGS sequence"/>
</dbReference>
<evidence type="ECO:0000313" key="1">
    <source>
        <dbReference type="EMBL" id="CAG8832310.1"/>
    </source>
</evidence>
<name>A0ACA9S9C6_9GLOM</name>
<comment type="caution">
    <text evidence="1">The sequence shown here is derived from an EMBL/GenBank/DDBJ whole genome shotgun (WGS) entry which is preliminary data.</text>
</comment>
<evidence type="ECO:0000313" key="2">
    <source>
        <dbReference type="Proteomes" id="UP000789920"/>
    </source>
</evidence>
<sequence length="105" mass="11973">MGVATSFYTGRGLIQATLAAMLFLETVGLKNNVPFSALDEEKVFARMKEHCIANGYYNPNSPPDLVLLKERREKVRKILLEDSNQLYQLLAYADRENYETIVNTK</sequence>
<feature type="non-terminal residue" evidence="1">
    <location>
        <position position="105"/>
    </location>
</feature>
<keyword evidence="2" id="KW-1185">Reference proteome</keyword>
<proteinExistence type="predicted"/>
<accession>A0ACA9S9C6</accession>
<reference evidence="1" key="1">
    <citation type="submission" date="2021-06" db="EMBL/GenBank/DDBJ databases">
        <authorList>
            <person name="Kallberg Y."/>
            <person name="Tangrot J."/>
            <person name="Rosling A."/>
        </authorList>
    </citation>
    <scope>NUCLEOTIDE SEQUENCE</scope>
    <source>
        <strain evidence="1">MA461A</strain>
    </source>
</reference>
<protein>
    <submittedName>
        <fullName evidence="1">35787_t:CDS:1</fullName>
    </submittedName>
</protein>
<organism evidence="1 2">
    <name type="scientific">Racocetra persica</name>
    <dbReference type="NCBI Taxonomy" id="160502"/>
    <lineage>
        <taxon>Eukaryota</taxon>
        <taxon>Fungi</taxon>
        <taxon>Fungi incertae sedis</taxon>
        <taxon>Mucoromycota</taxon>
        <taxon>Glomeromycotina</taxon>
        <taxon>Glomeromycetes</taxon>
        <taxon>Diversisporales</taxon>
        <taxon>Gigasporaceae</taxon>
        <taxon>Racocetra</taxon>
    </lineage>
</organism>